<accession>A0A538UBZ0</accession>
<sequence>MDPAWHEHLEALKRFNTWEDEQLRGLRESYADALAWMADAWELASRTDASWCSETRGDEHVRHLVRLHASLQKARLRP</sequence>
<protein>
    <submittedName>
        <fullName evidence="1">Uncharacterized protein</fullName>
    </submittedName>
</protein>
<evidence type="ECO:0000313" key="1">
    <source>
        <dbReference type="EMBL" id="TMQ73370.1"/>
    </source>
</evidence>
<dbReference type="Proteomes" id="UP000319771">
    <property type="component" value="Unassembled WGS sequence"/>
</dbReference>
<comment type="caution">
    <text evidence="1">The sequence shown here is derived from an EMBL/GenBank/DDBJ whole genome shotgun (WGS) entry which is preliminary data.</text>
</comment>
<organism evidence="1 2">
    <name type="scientific">Eiseniibacteriota bacterium</name>
    <dbReference type="NCBI Taxonomy" id="2212470"/>
    <lineage>
        <taxon>Bacteria</taxon>
        <taxon>Candidatus Eiseniibacteriota</taxon>
    </lineage>
</organism>
<evidence type="ECO:0000313" key="2">
    <source>
        <dbReference type="Proteomes" id="UP000319771"/>
    </source>
</evidence>
<gene>
    <name evidence="1" type="ORF">E6K81_04880</name>
</gene>
<reference evidence="1 2" key="1">
    <citation type="journal article" date="2019" name="Nat. Microbiol.">
        <title>Mediterranean grassland soil C-N compound turnover is dependent on rainfall and depth, and is mediated by genomically divergent microorganisms.</title>
        <authorList>
            <person name="Diamond S."/>
            <person name="Andeer P.F."/>
            <person name="Li Z."/>
            <person name="Crits-Christoph A."/>
            <person name="Burstein D."/>
            <person name="Anantharaman K."/>
            <person name="Lane K.R."/>
            <person name="Thomas B.C."/>
            <person name="Pan C."/>
            <person name="Northen T.R."/>
            <person name="Banfield J.F."/>
        </authorList>
    </citation>
    <scope>NUCLEOTIDE SEQUENCE [LARGE SCALE GENOMIC DNA]</scope>
    <source>
        <strain evidence="1">WS_11</strain>
    </source>
</reference>
<dbReference type="EMBL" id="VBPB01000071">
    <property type="protein sequence ID" value="TMQ73370.1"/>
    <property type="molecule type" value="Genomic_DNA"/>
</dbReference>
<proteinExistence type="predicted"/>
<name>A0A538UBZ0_UNCEI</name>
<dbReference type="AlphaFoldDB" id="A0A538UBZ0"/>